<dbReference type="EMBL" id="CP010519">
    <property type="protein sequence ID" value="AJE81608.1"/>
    <property type="molecule type" value="Genomic_DNA"/>
</dbReference>
<name>A0A0B5EHE4_STRA4</name>
<accession>A0A0B5EHE4</accession>
<dbReference type="Proteomes" id="UP000031523">
    <property type="component" value="Chromosome"/>
</dbReference>
<keyword evidence="2" id="KW-1185">Reference proteome</keyword>
<dbReference type="AlphaFoldDB" id="A0A0B5EHE4"/>
<dbReference type="KEGG" id="sals:SLNWT_1232"/>
<organism evidence="1 2">
    <name type="scientific">Streptomyces albus (strain ATCC 21838 / DSM 41398 / FERM P-419 / JCM 4703 / NBRC 107858)</name>
    <dbReference type="NCBI Taxonomy" id="1081613"/>
    <lineage>
        <taxon>Bacteria</taxon>
        <taxon>Bacillati</taxon>
        <taxon>Actinomycetota</taxon>
        <taxon>Actinomycetes</taxon>
        <taxon>Kitasatosporales</taxon>
        <taxon>Streptomycetaceae</taxon>
        <taxon>Streptomyces</taxon>
    </lineage>
</organism>
<evidence type="ECO:0000313" key="1">
    <source>
        <dbReference type="EMBL" id="AJE81608.1"/>
    </source>
</evidence>
<proteinExistence type="predicted"/>
<gene>
    <name evidence="1" type="ORF">SLNWT_1232</name>
</gene>
<protein>
    <submittedName>
        <fullName evidence="1">Uncharacterized protein</fullName>
    </submittedName>
</protein>
<sequence>MASSPGSLQEPTFRGNVVVSGSVSAVIVPLVPEHAGQVLAIY</sequence>
<reference evidence="1 2" key="1">
    <citation type="submission" date="2015-01" db="EMBL/GenBank/DDBJ databases">
        <title>Enhanced salinomycin production by adjusting the supply of polyketide extender units in Streptomyce albus DSM 41398.</title>
        <authorList>
            <person name="Lu C."/>
        </authorList>
    </citation>
    <scope>NUCLEOTIDE SEQUENCE [LARGE SCALE GENOMIC DNA]</scope>
    <source>
        <strain evidence="2">ATCC 21838 / DSM 41398 / FERM P-419 / JCM 4703 / NBRC 107858</strain>
    </source>
</reference>
<evidence type="ECO:0000313" key="2">
    <source>
        <dbReference type="Proteomes" id="UP000031523"/>
    </source>
</evidence>